<name>A0A094WAC7_9BACT</name>
<dbReference type="EMBL" id="JPGK01000014">
    <property type="protein sequence ID" value="KGA92582.1"/>
    <property type="molecule type" value="Genomic_DNA"/>
</dbReference>
<dbReference type="AlphaFoldDB" id="A0A094WAC7"/>
<comment type="caution">
    <text evidence="1">The sequence shown here is derived from an EMBL/GenBank/DDBJ whole genome shotgun (WGS) entry which is preliminary data.</text>
</comment>
<gene>
    <name evidence="1" type="ORF">LptCag_1726</name>
</gene>
<reference evidence="1 2" key="1">
    <citation type="submission" date="2014-06" db="EMBL/GenBank/DDBJ databases">
        <title>Draft genome sequence of iron oxidizing acidophile Leptospirillum ferriphilum DSM14647.</title>
        <authorList>
            <person name="Cardenas J.P."/>
            <person name="Lazcano M."/>
            <person name="Ossandon F.J."/>
            <person name="Corbett M."/>
            <person name="Holmes D.S."/>
            <person name="Watkin E."/>
        </authorList>
    </citation>
    <scope>NUCLEOTIDE SEQUENCE [LARGE SCALE GENOMIC DNA]</scope>
    <source>
        <strain evidence="1 2">DSM 14647</strain>
    </source>
</reference>
<organism evidence="1 2">
    <name type="scientific">Leptospirillum ferriphilum</name>
    <dbReference type="NCBI Taxonomy" id="178606"/>
    <lineage>
        <taxon>Bacteria</taxon>
        <taxon>Pseudomonadati</taxon>
        <taxon>Nitrospirota</taxon>
        <taxon>Nitrospiria</taxon>
        <taxon>Nitrospirales</taxon>
        <taxon>Nitrospiraceae</taxon>
        <taxon>Leptospirillum</taxon>
    </lineage>
</organism>
<dbReference type="PATRIC" id="fig|178606.4.peg.2626"/>
<dbReference type="Proteomes" id="UP000029452">
    <property type="component" value="Unassembled WGS sequence"/>
</dbReference>
<accession>A0A094WAC7</accession>
<proteinExistence type="predicted"/>
<sequence length="43" mass="5007">MLYDARHIRLPLSPLRIFDGPSEKGVPRKDFTGRHRIAFPEES</sequence>
<evidence type="ECO:0000313" key="2">
    <source>
        <dbReference type="Proteomes" id="UP000029452"/>
    </source>
</evidence>
<protein>
    <submittedName>
        <fullName evidence="1">Uncharacterized protein</fullName>
    </submittedName>
</protein>
<evidence type="ECO:0000313" key="1">
    <source>
        <dbReference type="EMBL" id="KGA92582.1"/>
    </source>
</evidence>